<dbReference type="EMBL" id="QZBS01000782">
    <property type="protein sequence ID" value="THZ57186.1"/>
    <property type="molecule type" value="Genomic_DNA"/>
</dbReference>
<evidence type="ECO:0000313" key="2">
    <source>
        <dbReference type="EMBL" id="THZ57186.1"/>
    </source>
</evidence>
<evidence type="ECO:0000256" key="1">
    <source>
        <dbReference type="SAM" id="MobiDB-lite"/>
    </source>
</evidence>
<evidence type="ECO:0000313" key="3">
    <source>
        <dbReference type="Proteomes" id="UP000309734"/>
    </source>
</evidence>
<dbReference type="AlphaFoldDB" id="A0A4S9VYK1"/>
<organism evidence="2 3">
    <name type="scientific">Aureobasidium pullulans</name>
    <name type="common">Black yeast</name>
    <name type="synonym">Pullularia pullulans</name>
    <dbReference type="NCBI Taxonomy" id="5580"/>
    <lineage>
        <taxon>Eukaryota</taxon>
        <taxon>Fungi</taxon>
        <taxon>Dikarya</taxon>
        <taxon>Ascomycota</taxon>
        <taxon>Pezizomycotina</taxon>
        <taxon>Dothideomycetes</taxon>
        <taxon>Dothideomycetidae</taxon>
        <taxon>Dothideales</taxon>
        <taxon>Saccotheciaceae</taxon>
        <taxon>Aureobasidium</taxon>
    </lineage>
</organism>
<comment type="caution">
    <text evidence="2">The sequence shown here is derived from an EMBL/GenBank/DDBJ whole genome shotgun (WGS) entry which is preliminary data.</text>
</comment>
<reference evidence="2 3" key="1">
    <citation type="submission" date="2018-10" db="EMBL/GenBank/DDBJ databases">
        <title>Fifty Aureobasidium pullulans genomes reveal a recombining polyextremotolerant generalist.</title>
        <authorList>
            <person name="Gostincar C."/>
            <person name="Turk M."/>
            <person name="Zajc J."/>
            <person name="Gunde-Cimerman N."/>
        </authorList>
    </citation>
    <scope>NUCLEOTIDE SEQUENCE [LARGE SCALE GENOMIC DNA]</scope>
    <source>
        <strain evidence="2 3">EXF-3519</strain>
    </source>
</reference>
<name>A0A4S9VYK1_AURPU</name>
<proteinExistence type="predicted"/>
<gene>
    <name evidence="2" type="ORF">D6C85_10486</name>
</gene>
<accession>A0A4S9VYK1</accession>
<dbReference type="Proteomes" id="UP000309734">
    <property type="component" value="Unassembled WGS sequence"/>
</dbReference>
<sequence length="252" mass="27869">MASSSSPLDVSSFEPTSGLQGLYHKRLFSDNRELEQELRLKFEETTESLGQVNETAATNSRSTINGRNSEYNKTGSTISTSSLLNTLNEVTAAPASLESDAAEVHGLKSLEETSPPKSEWPPNGHNMRIVSIDTESCVVPKDMTPLRGYKYAQDMSELALVAKMSKVQVFLFLTLHAPTHLFSVNSEELILHGETHDPEPTYQYYFHEAGYVMEFMEDPATWTFVNANNDHICGTDCPLYGALGYSSVEPST</sequence>
<protein>
    <submittedName>
        <fullName evidence="2">Uncharacterized protein</fullName>
    </submittedName>
</protein>
<feature type="compositionally biased region" description="Polar residues" evidence="1">
    <location>
        <begin position="49"/>
        <end position="73"/>
    </location>
</feature>
<feature type="region of interest" description="Disordered" evidence="1">
    <location>
        <begin position="49"/>
        <end position="78"/>
    </location>
</feature>